<evidence type="ECO:0000313" key="8">
    <source>
        <dbReference type="Proteomes" id="UP000030760"/>
    </source>
</evidence>
<dbReference type="SUPFAM" id="SSF52283">
    <property type="entry name" value="Formate/glycerate dehydrogenase catalytic domain-like"/>
    <property type="match status" value="1"/>
</dbReference>
<protein>
    <submittedName>
        <fullName evidence="7">D-isomer specific 2-hydroxyacid dehydrogenase nad-binding protein</fullName>
    </submittedName>
</protein>
<dbReference type="PANTHER" id="PTHR10996">
    <property type="entry name" value="2-HYDROXYACID DEHYDROGENASE-RELATED"/>
    <property type="match status" value="1"/>
</dbReference>
<evidence type="ECO:0000256" key="4">
    <source>
        <dbReference type="RuleBase" id="RU003719"/>
    </source>
</evidence>
<dbReference type="InterPro" id="IPR006140">
    <property type="entry name" value="D-isomer_DH_NAD-bd"/>
</dbReference>
<evidence type="ECO:0000259" key="6">
    <source>
        <dbReference type="Pfam" id="PF02826"/>
    </source>
</evidence>
<dbReference type="GO" id="GO:0051287">
    <property type="term" value="F:NAD binding"/>
    <property type="evidence" value="ECO:0007669"/>
    <property type="project" value="InterPro"/>
</dbReference>
<dbReference type="FunFam" id="3.40.50.720:FF:000203">
    <property type="entry name" value="D-3-phosphoglycerate dehydrogenase (SerA)"/>
    <property type="match status" value="1"/>
</dbReference>
<sequence>MMAGLPSAGGPFTVGVSRDFLDADGRNVWGDIRLGELDAAGIDWHYLPRATDELLAPDVDGLDAVLFAGPAVTARTFTGLTTPPVLFARFGVGYDAVDLDACTRHGALVTITPDGARRPVATAALAMLLGLLHNMTAKDRLVRQGRWAEREQWMGLGLTGRRIGLLGLGNTARDLVGLLRPFDTEIIAYDPYCPSETAAELGVRLADADTVLAESDAVIVMCVLTEETHHLVDARRLSLMKPHAVLLNVARGPIVDETALIDALRAGRIRGAGLDVFETEPPEPDNPLLHMDNVVLSPHSLAWTDEMSAGNGGSAVRAVLDVATGRLPRFVVNRDVLAHPSLSERLGALADDASRPARAGVRP</sequence>
<dbReference type="GO" id="GO:0030267">
    <property type="term" value="F:glyoxylate reductase (NADPH) activity"/>
    <property type="evidence" value="ECO:0007669"/>
    <property type="project" value="TreeGrafter"/>
</dbReference>
<evidence type="ECO:0000313" key="7">
    <source>
        <dbReference type="EMBL" id="EMF57453.1"/>
    </source>
</evidence>
<evidence type="ECO:0000256" key="2">
    <source>
        <dbReference type="ARBA" id="ARBA00023002"/>
    </source>
</evidence>
<organism evidence="7 8">
    <name type="scientific">Streptomyces bottropensis ATCC 25435</name>
    <dbReference type="NCBI Taxonomy" id="1054862"/>
    <lineage>
        <taxon>Bacteria</taxon>
        <taxon>Bacillati</taxon>
        <taxon>Actinomycetota</taxon>
        <taxon>Actinomycetes</taxon>
        <taxon>Kitasatosporales</taxon>
        <taxon>Streptomycetaceae</taxon>
        <taxon>Streptomyces</taxon>
    </lineage>
</organism>
<proteinExistence type="inferred from homology"/>
<name>M3F746_9ACTN</name>
<dbReference type="InterPro" id="IPR036291">
    <property type="entry name" value="NAD(P)-bd_dom_sf"/>
</dbReference>
<dbReference type="GO" id="GO:0016618">
    <property type="term" value="F:hydroxypyruvate reductase [NAD(P)H] activity"/>
    <property type="evidence" value="ECO:0007669"/>
    <property type="project" value="TreeGrafter"/>
</dbReference>
<keyword evidence="2 4" id="KW-0560">Oxidoreductase</keyword>
<evidence type="ECO:0000256" key="3">
    <source>
        <dbReference type="ARBA" id="ARBA00023027"/>
    </source>
</evidence>
<dbReference type="PANTHER" id="PTHR10996:SF178">
    <property type="entry name" value="2-HYDROXYACID DEHYDROGENASE YGL185C-RELATED"/>
    <property type="match status" value="1"/>
</dbReference>
<dbReference type="InterPro" id="IPR050223">
    <property type="entry name" value="D-isomer_2-hydroxyacid_DH"/>
</dbReference>
<dbReference type="Proteomes" id="UP000030760">
    <property type="component" value="Unassembled WGS sequence"/>
</dbReference>
<comment type="similarity">
    <text evidence="1 4">Belongs to the D-isomer specific 2-hydroxyacid dehydrogenase family.</text>
</comment>
<evidence type="ECO:0000259" key="5">
    <source>
        <dbReference type="Pfam" id="PF00389"/>
    </source>
</evidence>
<keyword evidence="3" id="KW-0520">NAD</keyword>
<dbReference type="AlphaFoldDB" id="M3F746"/>
<dbReference type="Pfam" id="PF00389">
    <property type="entry name" value="2-Hacid_dh"/>
    <property type="match status" value="1"/>
</dbReference>
<reference evidence="8" key="1">
    <citation type="journal article" date="2013" name="Genome Announc.">
        <title>Draft Genome Sequence of Streptomyces bottropensis ATCC 25435, a Bottromycin-Producing Actinomycete.</title>
        <authorList>
            <person name="Zhang H."/>
            <person name="Zhou W."/>
            <person name="Zhuang Y."/>
            <person name="Liang X."/>
            <person name="Liu T."/>
        </authorList>
    </citation>
    <scope>NUCLEOTIDE SEQUENCE [LARGE SCALE GENOMIC DNA]</scope>
    <source>
        <strain evidence="8">ATCC 25435</strain>
    </source>
</reference>
<dbReference type="GO" id="GO:0005829">
    <property type="term" value="C:cytosol"/>
    <property type="evidence" value="ECO:0007669"/>
    <property type="project" value="TreeGrafter"/>
</dbReference>
<evidence type="ECO:0000256" key="1">
    <source>
        <dbReference type="ARBA" id="ARBA00005854"/>
    </source>
</evidence>
<accession>M3F746</accession>
<feature type="domain" description="D-isomer specific 2-hydroxyacid dehydrogenase NAD-binding" evidence="6">
    <location>
        <begin position="125"/>
        <end position="299"/>
    </location>
</feature>
<dbReference type="SUPFAM" id="SSF51735">
    <property type="entry name" value="NAD(P)-binding Rossmann-fold domains"/>
    <property type="match status" value="1"/>
</dbReference>
<dbReference type="InterPro" id="IPR006139">
    <property type="entry name" value="D-isomer_2_OHA_DH_cat_dom"/>
</dbReference>
<dbReference type="Pfam" id="PF02826">
    <property type="entry name" value="2-Hacid_dh_C"/>
    <property type="match status" value="1"/>
</dbReference>
<dbReference type="EMBL" id="KB405056">
    <property type="protein sequence ID" value="EMF57453.1"/>
    <property type="molecule type" value="Genomic_DNA"/>
</dbReference>
<feature type="domain" description="D-isomer specific 2-hydroxyacid dehydrogenase catalytic" evidence="5">
    <location>
        <begin position="45"/>
        <end position="333"/>
    </location>
</feature>
<dbReference type="Gene3D" id="3.40.50.720">
    <property type="entry name" value="NAD(P)-binding Rossmann-like Domain"/>
    <property type="match status" value="2"/>
</dbReference>
<gene>
    <name evidence="7" type="ORF">SBD_0125</name>
</gene>